<dbReference type="InterPro" id="IPR006311">
    <property type="entry name" value="TAT_signal"/>
</dbReference>
<organism evidence="5 6">
    <name type="scientific">Rhizobium tropici</name>
    <dbReference type="NCBI Taxonomy" id="398"/>
    <lineage>
        <taxon>Bacteria</taxon>
        <taxon>Pseudomonadati</taxon>
        <taxon>Pseudomonadota</taxon>
        <taxon>Alphaproteobacteria</taxon>
        <taxon>Hyphomicrobiales</taxon>
        <taxon>Rhizobiaceae</taxon>
        <taxon>Rhizobium/Agrobacterium group</taxon>
        <taxon>Rhizobium</taxon>
    </lineage>
</organism>
<evidence type="ECO:0000313" key="5">
    <source>
        <dbReference type="EMBL" id="RAX40431.1"/>
    </source>
</evidence>
<dbReference type="Pfam" id="PF13407">
    <property type="entry name" value="Peripla_BP_4"/>
    <property type="match status" value="1"/>
</dbReference>
<dbReference type="InterPro" id="IPR028082">
    <property type="entry name" value="Peripla_BP_I"/>
</dbReference>
<evidence type="ECO:0000259" key="4">
    <source>
        <dbReference type="Pfam" id="PF13407"/>
    </source>
</evidence>
<comment type="similarity">
    <text evidence="2">Belongs to the bacterial solute-binding protein 2 family.</text>
</comment>
<dbReference type="Gene3D" id="3.40.50.2300">
    <property type="match status" value="2"/>
</dbReference>
<dbReference type="PROSITE" id="PS51318">
    <property type="entry name" value="TAT"/>
    <property type="match status" value="1"/>
</dbReference>
<keyword evidence="3" id="KW-0732">Signal</keyword>
<accession>A0A329Y984</accession>
<comment type="caution">
    <text evidence="5">The sequence shown here is derived from an EMBL/GenBank/DDBJ whole genome shotgun (WGS) entry which is preliminary data.</text>
</comment>
<dbReference type="PANTHER" id="PTHR46847">
    <property type="entry name" value="D-ALLOSE-BINDING PERIPLASMIC PROTEIN-RELATED"/>
    <property type="match status" value="1"/>
</dbReference>
<dbReference type="EMBL" id="QMKK01000042">
    <property type="protein sequence ID" value="RAX40431.1"/>
    <property type="molecule type" value="Genomic_DNA"/>
</dbReference>
<dbReference type="SUPFAM" id="SSF53822">
    <property type="entry name" value="Periplasmic binding protein-like I"/>
    <property type="match status" value="1"/>
</dbReference>
<dbReference type="GO" id="GO:0030313">
    <property type="term" value="C:cell envelope"/>
    <property type="evidence" value="ECO:0007669"/>
    <property type="project" value="UniProtKB-SubCell"/>
</dbReference>
<protein>
    <recommendedName>
        <fullName evidence="4">Periplasmic binding protein domain-containing protein</fullName>
    </recommendedName>
</protein>
<sequence length="445" mass="47894">MEGAIEEDLNLRDIGNLEINRRKLLQLAGAAAAVSLASPLVLRKTARASDQQITVLNTFPTLANEYWQGWDAGAKRAAEQLGIKYMSQTFDDSVDKQIAQIEQAPSLGVNAVVTFAQNAEVIKALCATASQVGVKIANAHSTAAWLAPSDPTFKDAYMLYSQPDNIRGIAAMAQALFDKIGNKGKVLYAAGMPGNFSADTRAAGVKLALKNNPNIDLVAEQPAGENRVAARPVVENLLTAHPDVAAIISYNDDTAIAVLDVLRERGLSGQILTAGNDATREMLTRMKDDPSALGTVSINAPFMTGYSVVTLFDALNGVTYDPLERMRYFDSLFLDSPDAAAKYLSLMDSSGGFAFDFKSMSRHLNGDNWKIQWGMEVIDPSQFWSGIDSMQSLKPANWALPEDVATSLKAGNIEKLNKMFKDHAAAGPLSEVAQNTKAGKTVLGF</sequence>
<feature type="domain" description="Periplasmic binding protein" evidence="4">
    <location>
        <begin position="59"/>
        <end position="316"/>
    </location>
</feature>
<reference evidence="5 6" key="1">
    <citation type="submission" date="2018-06" db="EMBL/GenBank/DDBJ databases">
        <title>Whole Genome Sequence of an efficient microsymbiont, Rhizobium tropici.</title>
        <authorList>
            <person name="Srinivasan R."/>
            <person name="Singh H.V."/>
            <person name="Srivastava R."/>
            <person name="Kumari B."/>
            <person name="Radhakrishna A."/>
        </authorList>
    </citation>
    <scope>NUCLEOTIDE SEQUENCE [LARGE SCALE GENOMIC DNA]</scope>
    <source>
        <strain evidence="5 6">IGFRI Rhizo-19</strain>
    </source>
</reference>
<name>A0A329Y984_RHITR</name>
<proteinExistence type="inferred from homology"/>
<evidence type="ECO:0000313" key="6">
    <source>
        <dbReference type="Proteomes" id="UP000251205"/>
    </source>
</evidence>
<evidence type="ECO:0000256" key="1">
    <source>
        <dbReference type="ARBA" id="ARBA00004196"/>
    </source>
</evidence>
<dbReference type="Proteomes" id="UP000251205">
    <property type="component" value="Unassembled WGS sequence"/>
</dbReference>
<dbReference type="AlphaFoldDB" id="A0A329Y984"/>
<evidence type="ECO:0000256" key="3">
    <source>
        <dbReference type="ARBA" id="ARBA00022729"/>
    </source>
</evidence>
<dbReference type="CDD" id="cd01536">
    <property type="entry name" value="PBP1_ABC_sugar_binding-like"/>
    <property type="match status" value="1"/>
</dbReference>
<dbReference type="OrthoDB" id="3600104at2"/>
<dbReference type="PANTHER" id="PTHR46847:SF1">
    <property type="entry name" value="D-ALLOSE-BINDING PERIPLASMIC PROTEIN-RELATED"/>
    <property type="match status" value="1"/>
</dbReference>
<gene>
    <name evidence="5" type="ORF">DQ393_17645</name>
</gene>
<comment type="subcellular location">
    <subcellularLocation>
        <location evidence="1">Cell envelope</location>
    </subcellularLocation>
</comment>
<dbReference type="InterPro" id="IPR025997">
    <property type="entry name" value="SBP_2_dom"/>
</dbReference>
<dbReference type="GO" id="GO:0030246">
    <property type="term" value="F:carbohydrate binding"/>
    <property type="evidence" value="ECO:0007669"/>
    <property type="project" value="UniProtKB-ARBA"/>
</dbReference>
<evidence type="ECO:0000256" key="2">
    <source>
        <dbReference type="ARBA" id="ARBA00007639"/>
    </source>
</evidence>